<reference evidence="10" key="1">
    <citation type="submission" date="2016-10" db="EMBL/GenBank/DDBJ databases">
        <authorList>
            <person name="Jeantristanb JTB J.-T."/>
            <person name="Ricardo R."/>
        </authorList>
    </citation>
    <scope>NUCLEOTIDE SEQUENCE [LARGE SCALE GENOMIC DNA]</scope>
</reference>
<protein>
    <submittedName>
        <fullName evidence="9">BZ3500_MvSof-1268-A1-R1_Chr7-1g09302 protein</fullName>
    </submittedName>
</protein>
<evidence type="ECO:0000256" key="3">
    <source>
        <dbReference type="ARBA" id="ARBA00022692"/>
    </source>
</evidence>
<keyword evidence="4 7" id="KW-1133">Transmembrane helix</keyword>
<dbReference type="PANTHER" id="PTHR43791">
    <property type="entry name" value="PERMEASE-RELATED"/>
    <property type="match status" value="1"/>
</dbReference>
<feature type="transmembrane region" description="Helical" evidence="7">
    <location>
        <begin position="221"/>
        <end position="240"/>
    </location>
</feature>
<evidence type="ECO:0000313" key="9">
    <source>
        <dbReference type="EMBL" id="SDA03189.1"/>
    </source>
</evidence>
<evidence type="ECO:0000313" key="10">
    <source>
        <dbReference type="Proteomes" id="UP000249723"/>
    </source>
</evidence>
<dbReference type="STRING" id="289078.A0A2X0L3A3"/>
<feature type="transmembrane region" description="Helical" evidence="7">
    <location>
        <begin position="410"/>
        <end position="432"/>
    </location>
</feature>
<dbReference type="InterPro" id="IPR020846">
    <property type="entry name" value="MFS_dom"/>
</dbReference>
<feature type="transmembrane region" description="Helical" evidence="7">
    <location>
        <begin position="185"/>
        <end position="209"/>
    </location>
</feature>
<feature type="transmembrane region" description="Helical" evidence="7">
    <location>
        <begin position="126"/>
        <end position="144"/>
    </location>
</feature>
<dbReference type="InterPro" id="IPR011701">
    <property type="entry name" value="MFS"/>
</dbReference>
<dbReference type="SUPFAM" id="SSF103473">
    <property type="entry name" value="MFS general substrate transporter"/>
    <property type="match status" value="1"/>
</dbReference>
<feature type="transmembrane region" description="Helical" evidence="7">
    <location>
        <begin position="355"/>
        <end position="372"/>
    </location>
</feature>
<evidence type="ECO:0000259" key="8">
    <source>
        <dbReference type="PROSITE" id="PS50850"/>
    </source>
</evidence>
<dbReference type="AlphaFoldDB" id="A0A2X0L3A3"/>
<feature type="transmembrane region" description="Helical" evidence="7">
    <location>
        <begin position="20"/>
        <end position="43"/>
    </location>
</feature>
<evidence type="ECO:0000256" key="6">
    <source>
        <dbReference type="SAM" id="MobiDB-lite"/>
    </source>
</evidence>
<dbReference type="Proteomes" id="UP000249723">
    <property type="component" value="Unassembled WGS sequence"/>
</dbReference>
<evidence type="ECO:0000256" key="7">
    <source>
        <dbReference type="SAM" id="Phobius"/>
    </source>
</evidence>
<keyword evidence="2" id="KW-0813">Transport</keyword>
<evidence type="ECO:0000256" key="4">
    <source>
        <dbReference type="ARBA" id="ARBA00022989"/>
    </source>
</evidence>
<feature type="transmembrane region" description="Helical" evidence="7">
    <location>
        <begin position="96"/>
        <end position="114"/>
    </location>
</feature>
<dbReference type="FunFam" id="1.20.1250.20:FF:000013">
    <property type="entry name" value="MFS general substrate transporter"/>
    <property type="match status" value="1"/>
</dbReference>
<sequence>MTPEEQKTFEKRVVRKIDMRIMPLIILSYLINYLGQYLLLTVLRHRHSSRFSSPLTDLSHDYPLPDRSNLGNARTLNSDKPGESLVETLKLSGMRYNIVVAIFYITYVLFEFPSTFLMKKFTPSRWISRIMVTWGIVTICSAAVKSYTGLIIARLALGVAEAGFFPCCLYLFTFWYKADERATRMAWFAASVAVSGAFGGVIATGVSYLSGKGNLFGWQWLFILEGIPAVIVGVIVWFALPDWPETATFLNEKERAFAMARLGDGAPRSTDAHFNRADFFATIKSWQFYAFAVAYFFMANSLNAFGYFGPTIIKNLGYQGAKAQLMTVPPNIVAFFVILANAMHSDRTRERPKHIIAGLLFVGLGYILLATVKTTGVRFFAVCCIASTNAAVMPFVAWRASTVQGATSTAIATAFTVAFSNSAGAVAPFLFIAKDGPDYTKGNWTCFAMLGAAAVIVMGLWYSYGASAQYQTHAKIDDDKEDVTDEEAEVGQVRTVANDPKTSTGTDEEQDLEK</sequence>
<evidence type="ECO:0000256" key="1">
    <source>
        <dbReference type="ARBA" id="ARBA00004141"/>
    </source>
</evidence>
<keyword evidence="3 7" id="KW-0812">Transmembrane</keyword>
<dbReference type="OrthoDB" id="2962993at2759"/>
<dbReference type="GO" id="GO:0016020">
    <property type="term" value="C:membrane"/>
    <property type="evidence" value="ECO:0007669"/>
    <property type="project" value="UniProtKB-SubCell"/>
</dbReference>
<keyword evidence="5 7" id="KW-0472">Membrane</keyword>
<evidence type="ECO:0000256" key="5">
    <source>
        <dbReference type="ARBA" id="ARBA00023136"/>
    </source>
</evidence>
<dbReference type="InterPro" id="IPR036259">
    <property type="entry name" value="MFS_trans_sf"/>
</dbReference>
<feature type="transmembrane region" description="Helical" evidence="7">
    <location>
        <begin position="151"/>
        <end position="173"/>
    </location>
</feature>
<name>A0A2X0L3A3_9BASI</name>
<feature type="transmembrane region" description="Helical" evidence="7">
    <location>
        <begin position="325"/>
        <end position="343"/>
    </location>
</feature>
<feature type="transmembrane region" description="Helical" evidence="7">
    <location>
        <begin position="444"/>
        <end position="464"/>
    </location>
</feature>
<accession>A0A2X0L3A3</accession>
<proteinExistence type="predicted"/>
<feature type="domain" description="Major facilitator superfamily (MFS) profile" evidence="8">
    <location>
        <begin position="21"/>
        <end position="471"/>
    </location>
</feature>
<feature type="compositionally biased region" description="Acidic residues" evidence="6">
    <location>
        <begin position="479"/>
        <end position="489"/>
    </location>
</feature>
<feature type="transmembrane region" description="Helical" evidence="7">
    <location>
        <begin position="288"/>
        <end position="313"/>
    </location>
</feature>
<dbReference type="PROSITE" id="PS50850">
    <property type="entry name" value="MFS"/>
    <property type="match status" value="1"/>
</dbReference>
<evidence type="ECO:0000256" key="2">
    <source>
        <dbReference type="ARBA" id="ARBA00022448"/>
    </source>
</evidence>
<dbReference type="Pfam" id="PF07690">
    <property type="entry name" value="MFS_1"/>
    <property type="match status" value="1"/>
</dbReference>
<comment type="subcellular location">
    <subcellularLocation>
        <location evidence="1">Membrane</location>
        <topology evidence="1">Multi-pass membrane protein</topology>
    </subcellularLocation>
</comment>
<keyword evidence="10" id="KW-1185">Reference proteome</keyword>
<dbReference type="GO" id="GO:0022857">
    <property type="term" value="F:transmembrane transporter activity"/>
    <property type="evidence" value="ECO:0007669"/>
    <property type="project" value="InterPro"/>
</dbReference>
<feature type="region of interest" description="Disordered" evidence="6">
    <location>
        <begin position="478"/>
        <end position="514"/>
    </location>
</feature>
<feature type="transmembrane region" description="Helical" evidence="7">
    <location>
        <begin position="379"/>
        <end position="398"/>
    </location>
</feature>
<organism evidence="9 10">
    <name type="scientific">Microbotryum saponariae</name>
    <dbReference type="NCBI Taxonomy" id="289078"/>
    <lineage>
        <taxon>Eukaryota</taxon>
        <taxon>Fungi</taxon>
        <taxon>Dikarya</taxon>
        <taxon>Basidiomycota</taxon>
        <taxon>Pucciniomycotina</taxon>
        <taxon>Microbotryomycetes</taxon>
        <taxon>Microbotryales</taxon>
        <taxon>Microbotryaceae</taxon>
        <taxon>Microbotryum</taxon>
    </lineage>
</organism>
<gene>
    <name evidence="9" type="ORF">BZ3500_MVSOF-1268-A1-R1_CHR7-1G09302</name>
</gene>
<dbReference type="Gene3D" id="1.20.1250.20">
    <property type="entry name" value="MFS general substrate transporter like domains"/>
    <property type="match status" value="2"/>
</dbReference>
<dbReference type="PANTHER" id="PTHR43791:SF49">
    <property type="entry name" value="TRANSPORTER, PUTATIVE (AFU_ORTHOLOGUE AFUA_4G04250)-RELATED"/>
    <property type="match status" value="1"/>
</dbReference>
<dbReference type="EMBL" id="FMWP01000127">
    <property type="protein sequence ID" value="SDA03189.1"/>
    <property type="molecule type" value="Genomic_DNA"/>
</dbReference>